<protein>
    <submittedName>
        <fullName evidence="2">DNA-binding protein HU</fullName>
    </submittedName>
</protein>
<name>C9L7D3_BLAHA</name>
<gene>
    <name evidence="2" type="primary">hup</name>
    <name evidence="2" type="ORF">BLAHAN_05296</name>
</gene>
<dbReference type="Gene3D" id="4.10.520.10">
    <property type="entry name" value="IHF-like DNA-binding proteins"/>
    <property type="match status" value="1"/>
</dbReference>
<keyword evidence="3" id="KW-1185">Reference proteome</keyword>
<dbReference type="Pfam" id="PF00216">
    <property type="entry name" value="Bac_DNA_binding"/>
    <property type="match status" value="1"/>
</dbReference>
<dbReference type="GO" id="GO:0030527">
    <property type="term" value="F:structural constituent of chromatin"/>
    <property type="evidence" value="ECO:0007669"/>
    <property type="project" value="InterPro"/>
</dbReference>
<reference evidence="2" key="1">
    <citation type="submission" date="2009-09" db="EMBL/GenBank/DDBJ databases">
        <authorList>
            <person name="Weinstock G."/>
            <person name="Sodergren E."/>
            <person name="Clifton S."/>
            <person name="Fulton L."/>
            <person name="Fulton B."/>
            <person name="Courtney L."/>
            <person name="Fronick C."/>
            <person name="Harrison M."/>
            <person name="Strong C."/>
            <person name="Farmer C."/>
            <person name="Delahaunty K."/>
            <person name="Markovic C."/>
            <person name="Hall O."/>
            <person name="Minx P."/>
            <person name="Tomlinson C."/>
            <person name="Mitreva M."/>
            <person name="Nelson J."/>
            <person name="Hou S."/>
            <person name="Wollam A."/>
            <person name="Pepin K.H."/>
            <person name="Johnson M."/>
            <person name="Bhonagiri V."/>
            <person name="Nash W.E."/>
            <person name="Warren W."/>
            <person name="Chinwalla A."/>
            <person name="Mardis E.R."/>
            <person name="Wilson R.K."/>
        </authorList>
    </citation>
    <scope>NUCLEOTIDE SEQUENCE [LARGE SCALE GENOMIC DNA]</scope>
    <source>
        <strain evidence="2">DSM 20583</strain>
    </source>
</reference>
<dbReference type="SUPFAM" id="SSF47729">
    <property type="entry name" value="IHF-like DNA-binding proteins"/>
    <property type="match status" value="1"/>
</dbReference>
<proteinExistence type="inferred from homology"/>
<dbReference type="EMBL" id="ABYU02000014">
    <property type="protein sequence ID" value="EEX21938.1"/>
    <property type="molecule type" value="Genomic_DNA"/>
</dbReference>
<organism evidence="2 3">
    <name type="scientific">Blautia hansenii DSM 20583</name>
    <dbReference type="NCBI Taxonomy" id="537007"/>
    <lineage>
        <taxon>Bacteria</taxon>
        <taxon>Bacillati</taxon>
        <taxon>Bacillota</taxon>
        <taxon>Clostridia</taxon>
        <taxon>Lachnospirales</taxon>
        <taxon>Lachnospiraceae</taxon>
        <taxon>Blautia</taxon>
    </lineage>
</organism>
<dbReference type="SMART" id="SM00411">
    <property type="entry name" value="BHL"/>
    <property type="match status" value="1"/>
</dbReference>
<dbReference type="STRING" id="537007.BLAHAN_05296"/>
<dbReference type="InterPro" id="IPR010992">
    <property type="entry name" value="IHF-like_DNA-bd_dom_sf"/>
</dbReference>
<comment type="caution">
    <text evidence="2">The sequence shown here is derived from an EMBL/GenBank/DDBJ whole genome shotgun (WGS) entry which is preliminary data.</text>
</comment>
<sequence length="117" mass="13200">MRHYQLFYKKKRRKIIMETIKMTTKEMVKGVAELTGKTQKEVREVLDGIEDVVMAQVGQATEDNSVEIRLFNGLYVTSEFVAPHTARNPRTGETFTAEGKNRVKAKIGAALKNAANQ</sequence>
<dbReference type="HOGENOM" id="CLU_2080182_0_0_9"/>
<evidence type="ECO:0000313" key="3">
    <source>
        <dbReference type="Proteomes" id="UP000003755"/>
    </source>
</evidence>
<dbReference type="AlphaFoldDB" id="C9L7D3"/>
<dbReference type="KEGG" id="bhan:CGC63_10145"/>
<keyword evidence="2" id="KW-0238">DNA-binding</keyword>
<dbReference type="InterPro" id="IPR000119">
    <property type="entry name" value="Hist_DNA-bd"/>
</dbReference>
<dbReference type="GO" id="GO:0003677">
    <property type="term" value="F:DNA binding"/>
    <property type="evidence" value="ECO:0007669"/>
    <property type="project" value="UniProtKB-KW"/>
</dbReference>
<comment type="similarity">
    <text evidence="1">Belongs to the bacterial histone-like protein family.</text>
</comment>
<dbReference type="Proteomes" id="UP000003755">
    <property type="component" value="Unassembled WGS sequence"/>
</dbReference>
<accession>C9L7D3</accession>
<evidence type="ECO:0000256" key="1">
    <source>
        <dbReference type="RuleBase" id="RU003939"/>
    </source>
</evidence>
<evidence type="ECO:0000313" key="2">
    <source>
        <dbReference type="EMBL" id="EEX21938.1"/>
    </source>
</evidence>